<protein>
    <submittedName>
        <fullName evidence="2">C-terminal processing protease CtpA/Prc, contains a PDZ domain</fullName>
    </submittedName>
</protein>
<dbReference type="EMBL" id="FXTB01000015">
    <property type="protein sequence ID" value="SMO91957.1"/>
    <property type="molecule type" value="Genomic_DNA"/>
</dbReference>
<organism evidence="2 3">
    <name type="scientific">Saccharicrinis carchari</name>
    <dbReference type="NCBI Taxonomy" id="1168039"/>
    <lineage>
        <taxon>Bacteria</taxon>
        <taxon>Pseudomonadati</taxon>
        <taxon>Bacteroidota</taxon>
        <taxon>Bacteroidia</taxon>
        <taxon>Marinilabiliales</taxon>
        <taxon>Marinilabiliaceae</taxon>
        <taxon>Saccharicrinis</taxon>
    </lineage>
</organism>
<evidence type="ECO:0000313" key="2">
    <source>
        <dbReference type="EMBL" id="SMO91957.1"/>
    </source>
</evidence>
<dbReference type="SMART" id="SM00245">
    <property type="entry name" value="TSPc"/>
    <property type="match status" value="1"/>
</dbReference>
<dbReference type="InterPro" id="IPR029045">
    <property type="entry name" value="ClpP/crotonase-like_dom_sf"/>
</dbReference>
<feature type="domain" description="Tail specific protease" evidence="1">
    <location>
        <begin position="227"/>
        <end position="447"/>
    </location>
</feature>
<evidence type="ECO:0000259" key="1">
    <source>
        <dbReference type="SMART" id="SM00245"/>
    </source>
</evidence>
<dbReference type="OrthoDB" id="5480566at2"/>
<reference evidence="2 3" key="1">
    <citation type="submission" date="2017-05" db="EMBL/GenBank/DDBJ databases">
        <authorList>
            <person name="Varghese N."/>
            <person name="Submissions S."/>
        </authorList>
    </citation>
    <scope>NUCLEOTIDE SEQUENCE [LARGE SCALE GENOMIC DNA]</scope>
    <source>
        <strain evidence="2 3">DSM 27040</strain>
    </source>
</reference>
<dbReference type="PANTHER" id="PTHR11261:SF3">
    <property type="entry name" value="RETINOL-BINDING PROTEIN 3"/>
    <property type="match status" value="1"/>
</dbReference>
<dbReference type="RefSeq" id="WP_142534773.1">
    <property type="nucleotide sequence ID" value="NZ_FXTB01000015.1"/>
</dbReference>
<keyword evidence="3" id="KW-1185">Reference proteome</keyword>
<dbReference type="Gene3D" id="3.90.226.10">
    <property type="entry name" value="2-enoyl-CoA Hydratase, Chain A, domain 1"/>
    <property type="match status" value="1"/>
</dbReference>
<dbReference type="GO" id="GO:0006508">
    <property type="term" value="P:proteolysis"/>
    <property type="evidence" value="ECO:0007669"/>
    <property type="project" value="UniProtKB-KW"/>
</dbReference>
<name>A0A521F744_SACCC</name>
<dbReference type="GO" id="GO:0008236">
    <property type="term" value="F:serine-type peptidase activity"/>
    <property type="evidence" value="ECO:0007669"/>
    <property type="project" value="InterPro"/>
</dbReference>
<gene>
    <name evidence="2" type="ORF">SAMN06265379_11538</name>
</gene>
<dbReference type="Pfam" id="PF03572">
    <property type="entry name" value="Peptidase_S41"/>
    <property type="match status" value="1"/>
</dbReference>
<proteinExistence type="predicted"/>
<dbReference type="AlphaFoldDB" id="A0A521F744"/>
<dbReference type="Gene3D" id="3.30.750.44">
    <property type="match status" value="1"/>
</dbReference>
<dbReference type="InterPro" id="IPR005151">
    <property type="entry name" value="Tail-specific_protease"/>
</dbReference>
<keyword evidence="2" id="KW-0645">Protease</keyword>
<evidence type="ECO:0000313" key="3">
    <source>
        <dbReference type="Proteomes" id="UP000319040"/>
    </source>
</evidence>
<dbReference type="Proteomes" id="UP000319040">
    <property type="component" value="Unassembled WGS sequence"/>
</dbReference>
<accession>A0A521F744</accession>
<dbReference type="SUPFAM" id="SSF52096">
    <property type="entry name" value="ClpP/crotonase"/>
    <property type="match status" value="1"/>
</dbReference>
<dbReference type="CDD" id="cd07563">
    <property type="entry name" value="Peptidase_S41_IRBP"/>
    <property type="match status" value="1"/>
</dbReference>
<keyword evidence="2" id="KW-0378">Hydrolase</keyword>
<sequence>MSKRTVFTALTIIITCQICNNQVFGQSPNPQIKSQMVKSENLLNESFNKERYLQIYKKLYDNFYFSNEFNYTNRIAGLSKAWSEAKWNFANFDVVPNLNWDSLYYEFIPKVMEAKSEVEYYKLLMNFYSHLKDGHSMVFVPHVLRDSLTARLPIRCRLVEDQVVIIQLQSANENYCLLKPGTVITEINNHPVNEYIKKNISPYISFSTPQDSVAKIYSNYFTYGSINKPIKLKLKYSDGRMTEQIFFRKPNDPYYPHAKGFFYKKINEKTNLLTINTFYDEKLIPFIDSIFQETPHPENLIIDLRINGGGNSSNGFELLGYLTGDTFKAALTAGRCYIPSKRGLGITPNKITFMPREWKPYKFPTYTGQVIVLTGPDTYSAAEDFVLIFKHLKRGVVIGQATGGSTGQPISFSLPHGGIGCVCSQKELLIDGKDFIGKGINPDIPIDYNLKKILVGTDEVLERAIEYFTK</sequence>
<dbReference type="PANTHER" id="PTHR11261">
    <property type="entry name" value="INTERPHOTORECEPTOR RETINOID-BINDING PROTEIN"/>
    <property type="match status" value="1"/>
</dbReference>